<keyword evidence="8" id="KW-0472">Membrane</keyword>
<keyword evidence="7" id="KW-0175">Coiled coil</keyword>
<keyword evidence="5" id="KW-0804">Transcription</keyword>
<protein>
    <submittedName>
        <fullName evidence="10">Potassium transporter 12</fullName>
    </submittedName>
</protein>
<dbReference type="Pfam" id="PF02705">
    <property type="entry name" value="K_trans"/>
    <property type="match status" value="1"/>
</dbReference>
<comment type="similarity">
    <text evidence="3">Belongs to the HAK/KUP transporter (TC 2.A.72.3) family.</text>
</comment>
<keyword evidence="11" id="KW-1185">Reference proteome</keyword>
<dbReference type="PANTHER" id="PTHR30540:SF95">
    <property type="entry name" value="POTASSIUM TRANSPORTER 10"/>
    <property type="match status" value="1"/>
</dbReference>
<feature type="transmembrane region" description="Helical" evidence="8">
    <location>
        <begin position="87"/>
        <end position="108"/>
    </location>
</feature>
<dbReference type="SUPFAM" id="SSF140718">
    <property type="entry name" value="Mediator hinge subcomplex-like"/>
    <property type="match status" value="1"/>
</dbReference>
<keyword evidence="4" id="KW-0805">Transcription regulation</keyword>
<dbReference type="PANTHER" id="PTHR30540">
    <property type="entry name" value="OSMOTIC STRESS POTASSIUM TRANSPORTER"/>
    <property type="match status" value="1"/>
</dbReference>
<sequence>MSVGGGSMGLRSSGWLFAPIVLIWFIMIGGIGIFNIFKYDSSILRAFSPVYVYRYLKTGKKKGFTSLGGIMLSITGTEALFADLAHFPVSAIQLAFTAVVFPCLLLAYSGQAAYLMQNSEHVQDAFYRSIPEFDALVAALPLSEGGEEAQLKRIAELQAENDAIGHELQQQLEAAEKELRQVQDLFSQAADNCLNLKKAD</sequence>
<dbReference type="Proteomes" id="UP001632038">
    <property type="component" value="Unassembled WGS sequence"/>
</dbReference>
<dbReference type="EMBL" id="JAVIJP010000087">
    <property type="protein sequence ID" value="KAL3616799.1"/>
    <property type="molecule type" value="Genomic_DNA"/>
</dbReference>
<feature type="domain" description="K+ potassium transporter integral membrane" evidence="9">
    <location>
        <begin position="9"/>
        <end position="134"/>
    </location>
</feature>
<feature type="coiled-coil region" evidence="7">
    <location>
        <begin position="154"/>
        <end position="192"/>
    </location>
</feature>
<name>A0ABD3BHQ3_9LAMI</name>
<evidence type="ECO:0000256" key="4">
    <source>
        <dbReference type="ARBA" id="ARBA00023015"/>
    </source>
</evidence>
<evidence type="ECO:0000256" key="2">
    <source>
        <dbReference type="ARBA" id="ARBA00004651"/>
    </source>
</evidence>
<evidence type="ECO:0000256" key="1">
    <source>
        <dbReference type="ARBA" id="ARBA00004123"/>
    </source>
</evidence>
<keyword evidence="8" id="KW-1133">Transmembrane helix</keyword>
<dbReference type="InterPro" id="IPR003855">
    <property type="entry name" value="K+_transporter"/>
</dbReference>
<feature type="transmembrane region" description="Helical" evidence="8">
    <location>
        <begin position="63"/>
        <end position="81"/>
    </location>
</feature>
<reference evidence="11" key="1">
    <citation type="journal article" date="2024" name="IScience">
        <title>Strigolactones Initiate the Formation of Haustorium-like Structures in Castilleja.</title>
        <authorList>
            <person name="Buerger M."/>
            <person name="Peterson D."/>
            <person name="Chory J."/>
        </authorList>
    </citation>
    <scope>NUCLEOTIDE SEQUENCE [LARGE SCALE GENOMIC DNA]</scope>
</reference>
<evidence type="ECO:0000313" key="11">
    <source>
        <dbReference type="Proteomes" id="UP001632038"/>
    </source>
</evidence>
<comment type="subcellular location">
    <subcellularLocation>
        <location evidence="2">Cell membrane</location>
        <topology evidence="2">Multi-pass membrane protein</topology>
    </subcellularLocation>
    <subcellularLocation>
        <location evidence="1">Nucleus</location>
    </subcellularLocation>
</comment>
<organism evidence="10 11">
    <name type="scientific">Castilleja foliolosa</name>
    <dbReference type="NCBI Taxonomy" id="1961234"/>
    <lineage>
        <taxon>Eukaryota</taxon>
        <taxon>Viridiplantae</taxon>
        <taxon>Streptophyta</taxon>
        <taxon>Embryophyta</taxon>
        <taxon>Tracheophyta</taxon>
        <taxon>Spermatophyta</taxon>
        <taxon>Magnoliopsida</taxon>
        <taxon>eudicotyledons</taxon>
        <taxon>Gunneridae</taxon>
        <taxon>Pentapetalae</taxon>
        <taxon>asterids</taxon>
        <taxon>lamiids</taxon>
        <taxon>Lamiales</taxon>
        <taxon>Orobanchaceae</taxon>
        <taxon>Pedicularideae</taxon>
        <taxon>Castillejinae</taxon>
        <taxon>Castilleja</taxon>
    </lineage>
</organism>
<evidence type="ECO:0000259" key="9">
    <source>
        <dbReference type="Pfam" id="PF02705"/>
    </source>
</evidence>
<dbReference type="GO" id="GO:0005634">
    <property type="term" value="C:nucleus"/>
    <property type="evidence" value="ECO:0007669"/>
    <property type="project" value="UniProtKB-SubCell"/>
</dbReference>
<evidence type="ECO:0000256" key="6">
    <source>
        <dbReference type="ARBA" id="ARBA00023242"/>
    </source>
</evidence>
<dbReference type="AlphaFoldDB" id="A0ABD3BHQ3"/>
<proteinExistence type="inferred from homology"/>
<evidence type="ECO:0000256" key="8">
    <source>
        <dbReference type="SAM" id="Phobius"/>
    </source>
</evidence>
<evidence type="ECO:0000256" key="7">
    <source>
        <dbReference type="SAM" id="Coils"/>
    </source>
</evidence>
<comment type="caution">
    <text evidence="10">The sequence shown here is derived from an EMBL/GenBank/DDBJ whole genome shotgun (WGS) entry which is preliminary data.</text>
</comment>
<feature type="transmembrane region" description="Helical" evidence="8">
    <location>
        <begin position="15"/>
        <end position="37"/>
    </location>
</feature>
<keyword evidence="8" id="KW-0812">Transmembrane</keyword>
<dbReference type="InterPro" id="IPR053951">
    <property type="entry name" value="K_trans_N"/>
</dbReference>
<evidence type="ECO:0000313" key="10">
    <source>
        <dbReference type="EMBL" id="KAL3616799.1"/>
    </source>
</evidence>
<evidence type="ECO:0000256" key="5">
    <source>
        <dbReference type="ARBA" id="ARBA00023163"/>
    </source>
</evidence>
<evidence type="ECO:0000256" key="3">
    <source>
        <dbReference type="ARBA" id="ARBA00008440"/>
    </source>
</evidence>
<dbReference type="InterPro" id="IPR037212">
    <property type="entry name" value="Med7/Med21-like"/>
</dbReference>
<keyword evidence="6" id="KW-0539">Nucleus</keyword>
<gene>
    <name evidence="10" type="primary">HAK12</name>
    <name evidence="10" type="ORF">CASFOL_039193</name>
</gene>
<dbReference type="Gene3D" id="6.10.280.10">
    <property type="entry name" value="Mediator complex, subunit Med21"/>
    <property type="match status" value="1"/>
</dbReference>
<accession>A0ABD3BHQ3</accession>
<dbReference type="GO" id="GO:0005886">
    <property type="term" value="C:plasma membrane"/>
    <property type="evidence" value="ECO:0007669"/>
    <property type="project" value="UniProtKB-SubCell"/>
</dbReference>